<evidence type="ECO:0000259" key="1">
    <source>
        <dbReference type="Pfam" id="PF00326"/>
    </source>
</evidence>
<sequence length="633" mass="70166">MNKIAKAYGSWPSTISAELITRAAPGLNFLQSHGQRLFWVESRPWDAGRNVIMCREPDGSISDLVTAPFSHSSRAHEYGGMAYAADDNYLYFVNAADQRIYKLSLTENNPPVAITEKGPRFADLILDSARQQLIAVCEIHHQDREAENTLVSIATADGSLSTLVSGADFYAYPRISPDSKKLCWIEWQHPNMPWDSSQLWQANLAGNTLTNKTLMAGSDNNEAIFQPQWSPDNQLYFVSDKNNWWNIYRIEKGAVLPVLEMDAEFATPLWQFGMTTYDFIDANTIACIWTTKGIWNSGFIDITSGQLRQIDCHYSSMQALTCHQNQLVVVAGAAALPSELISISPCATVESVYSPATLALDPEDLAEPQSILFASGDYSDSQQVHAFYYPPTNGQYCGLEGELPPVIALCHGGPTGATDSGLNLKLQYWCNRGFAVVDINYRGSTGFGRTYRHSLAGAWGIADVEDTQHAIRHLTEQQMIDPQRCLIRGGSAGGYTVLSALTFTDTFQAGASLYGIGDLETLAKDTHKFESRYMDSLIGPYPERRDIYLQRSPIHHAQGLNCPVIFLQGLEDKVVPPNQAEMMVKLLQDKGIKVAHITFPDEGHGFRKADNIIHAMESELAFYLDVFNLTDGT</sequence>
<protein>
    <submittedName>
        <fullName evidence="2">Prolyl oligopeptidase family serine peptidase</fullName>
    </submittedName>
</protein>
<keyword evidence="3" id="KW-1185">Reference proteome</keyword>
<gene>
    <name evidence="2" type="ORF">NYF23_04955</name>
</gene>
<evidence type="ECO:0000313" key="2">
    <source>
        <dbReference type="EMBL" id="UVW35958.1"/>
    </source>
</evidence>
<dbReference type="Gene3D" id="2.120.10.30">
    <property type="entry name" value="TolB, C-terminal domain"/>
    <property type="match status" value="1"/>
</dbReference>
<dbReference type="PANTHER" id="PTHR43056">
    <property type="entry name" value="PEPTIDASE S9 PROLYL OLIGOPEPTIDASE"/>
    <property type="match status" value="1"/>
</dbReference>
<dbReference type="InterPro" id="IPR001375">
    <property type="entry name" value="Peptidase_S9_cat"/>
</dbReference>
<dbReference type="Proteomes" id="UP001059934">
    <property type="component" value="Chromosome"/>
</dbReference>
<name>A0ABY5TQ62_9GAMM</name>
<dbReference type="InterPro" id="IPR011042">
    <property type="entry name" value="6-blade_b-propeller_TolB-like"/>
</dbReference>
<proteinExistence type="predicted"/>
<dbReference type="SUPFAM" id="SSF69322">
    <property type="entry name" value="Tricorn protease domain 2"/>
    <property type="match status" value="1"/>
</dbReference>
<dbReference type="InterPro" id="IPR050585">
    <property type="entry name" value="Xaa-Pro_dipeptidyl-ppase/CocE"/>
</dbReference>
<dbReference type="InterPro" id="IPR029058">
    <property type="entry name" value="AB_hydrolase_fold"/>
</dbReference>
<dbReference type="Pfam" id="PF00326">
    <property type="entry name" value="Peptidase_S9"/>
    <property type="match status" value="1"/>
</dbReference>
<organism evidence="2 3">
    <name type="scientific">SAR92 clade bacterium H455</name>
    <dbReference type="NCBI Taxonomy" id="2974818"/>
    <lineage>
        <taxon>Bacteria</taxon>
        <taxon>Pseudomonadati</taxon>
        <taxon>Pseudomonadota</taxon>
        <taxon>Gammaproteobacteria</taxon>
        <taxon>Cellvibrionales</taxon>
        <taxon>Porticoccaceae</taxon>
        <taxon>SAR92 clade</taxon>
    </lineage>
</organism>
<dbReference type="PANTHER" id="PTHR43056:SF5">
    <property type="entry name" value="PEPTIDASE S9 PROLYL OLIGOPEPTIDASE CATALYTIC DOMAIN-CONTAINING PROTEIN"/>
    <property type="match status" value="1"/>
</dbReference>
<evidence type="ECO:0000313" key="3">
    <source>
        <dbReference type="Proteomes" id="UP001059934"/>
    </source>
</evidence>
<dbReference type="EMBL" id="CP103416">
    <property type="protein sequence ID" value="UVW35958.1"/>
    <property type="molecule type" value="Genomic_DNA"/>
</dbReference>
<reference evidence="2" key="1">
    <citation type="submission" date="2022-08" db="EMBL/GenBank/DDBJ databases">
        <title>Catabolic pathway analysis in culturable SAR92 clade bacteria reveals their overlooked roles in DMSP degradation in coastal seas.</title>
        <authorList>
            <person name="He X."/>
            <person name="Zhang X."/>
            <person name="Zhang Y."/>
        </authorList>
    </citation>
    <scope>NUCLEOTIDE SEQUENCE</scope>
    <source>
        <strain evidence="2">H455</strain>
    </source>
</reference>
<feature type="domain" description="Peptidase S9 prolyl oligopeptidase catalytic" evidence="1">
    <location>
        <begin position="424"/>
        <end position="628"/>
    </location>
</feature>
<dbReference type="SUPFAM" id="SSF53474">
    <property type="entry name" value="alpha/beta-Hydrolases"/>
    <property type="match status" value="1"/>
</dbReference>
<accession>A0ABY5TQ62</accession>
<dbReference type="Gene3D" id="3.40.50.1820">
    <property type="entry name" value="alpha/beta hydrolase"/>
    <property type="match status" value="1"/>
</dbReference>